<dbReference type="EMBL" id="JAODUP010002383">
    <property type="protein sequence ID" value="KAK2138806.1"/>
    <property type="molecule type" value="Genomic_DNA"/>
</dbReference>
<protein>
    <submittedName>
        <fullName evidence="1">Uncharacterized protein</fullName>
    </submittedName>
</protein>
<sequence>MTSRHVTADCVANWKDCGDISNPYQENKTTTKWLKLPVTLSDNKNITNDDNINNIISKRRHDLENDTELYFFIDNLSSNLKYLMTDSLKLYESYCYNISTELSVGWSIRGNLNRCKEAVLRVEHVLNVNLFDLTLYEYGTRDDICVTLRNIDEVLVSIDELLKFLTDKLMNFVKMATPCRSRDPCLCIDVISSSDSIQKEMMLLCHMTSGPEVMNPQFASSRLNLHHLLEAMVKLQI</sequence>
<organism evidence="1 2">
    <name type="scientific">Paralvinella palmiformis</name>
    <dbReference type="NCBI Taxonomy" id="53620"/>
    <lineage>
        <taxon>Eukaryota</taxon>
        <taxon>Metazoa</taxon>
        <taxon>Spiralia</taxon>
        <taxon>Lophotrochozoa</taxon>
        <taxon>Annelida</taxon>
        <taxon>Polychaeta</taxon>
        <taxon>Sedentaria</taxon>
        <taxon>Canalipalpata</taxon>
        <taxon>Terebellida</taxon>
        <taxon>Terebelliformia</taxon>
        <taxon>Alvinellidae</taxon>
        <taxon>Paralvinella</taxon>
    </lineage>
</organism>
<evidence type="ECO:0000313" key="1">
    <source>
        <dbReference type="EMBL" id="KAK2138806.1"/>
    </source>
</evidence>
<evidence type="ECO:0000313" key="2">
    <source>
        <dbReference type="Proteomes" id="UP001208570"/>
    </source>
</evidence>
<dbReference type="AlphaFoldDB" id="A0AAD9MPC9"/>
<accession>A0AAD9MPC9</accession>
<comment type="caution">
    <text evidence="1">The sequence shown here is derived from an EMBL/GenBank/DDBJ whole genome shotgun (WGS) entry which is preliminary data.</text>
</comment>
<name>A0AAD9MPC9_9ANNE</name>
<dbReference type="Proteomes" id="UP001208570">
    <property type="component" value="Unassembled WGS sequence"/>
</dbReference>
<reference evidence="1" key="1">
    <citation type="journal article" date="2023" name="Mol. Biol. Evol.">
        <title>Third-Generation Sequencing Reveals the Adaptive Role of the Epigenome in Three Deep-Sea Polychaetes.</title>
        <authorList>
            <person name="Perez M."/>
            <person name="Aroh O."/>
            <person name="Sun Y."/>
            <person name="Lan Y."/>
            <person name="Juniper S.K."/>
            <person name="Young C.R."/>
            <person name="Angers B."/>
            <person name="Qian P.Y."/>
        </authorList>
    </citation>
    <scope>NUCLEOTIDE SEQUENCE</scope>
    <source>
        <strain evidence="1">P08H-3</strain>
    </source>
</reference>
<gene>
    <name evidence="1" type="ORF">LSH36_2389g00003</name>
</gene>
<keyword evidence="2" id="KW-1185">Reference proteome</keyword>
<proteinExistence type="predicted"/>